<dbReference type="EMBL" id="JACHXU010000006">
    <property type="protein sequence ID" value="MBB3206254.1"/>
    <property type="molecule type" value="Genomic_DNA"/>
</dbReference>
<feature type="region of interest" description="Disordered" evidence="1">
    <location>
        <begin position="1"/>
        <end position="46"/>
    </location>
</feature>
<feature type="compositionally biased region" description="Basic and acidic residues" evidence="1">
    <location>
        <begin position="258"/>
        <end position="267"/>
    </location>
</feature>
<proteinExistence type="predicted"/>
<keyword evidence="3" id="KW-1185">Reference proteome</keyword>
<feature type="compositionally biased region" description="Polar residues" evidence="1">
    <location>
        <begin position="182"/>
        <end position="197"/>
    </location>
</feature>
<dbReference type="AlphaFoldDB" id="A0A7W5DXW8"/>
<gene>
    <name evidence="2" type="ORF">FHS27_002063</name>
</gene>
<feature type="compositionally biased region" description="Basic and acidic residues" evidence="1">
    <location>
        <begin position="126"/>
        <end position="136"/>
    </location>
</feature>
<feature type="compositionally biased region" description="Polar residues" evidence="1">
    <location>
        <begin position="356"/>
        <end position="374"/>
    </location>
</feature>
<feature type="region of interest" description="Disordered" evidence="1">
    <location>
        <begin position="68"/>
        <end position="240"/>
    </location>
</feature>
<feature type="compositionally biased region" description="Pro residues" evidence="1">
    <location>
        <begin position="269"/>
        <end position="282"/>
    </location>
</feature>
<name>A0A7W5DXW8_9BACT</name>
<feature type="compositionally biased region" description="Pro residues" evidence="1">
    <location>
        <begin position="301"/>
        <end position="311"/>
    </location>
</feature>
<feature type="compositionally biased region" description="Polar residues" evidence="1">
    <location>
        <begin position="37"/>
        <end position="46"/>
    </location>
</feature>
<evidence type="ECO:0000256" key="1">
    <source>
        <dbReference type="SAM" id="MobiDB-lite"/>
    </source>
</evidence>
<dbReference type="Proteomes" id="UP000536179">
    <property type="component" value="Unassembled WGS sequence"/>
</dbReference>
<feature type="compositionally biased region" description="Polar residues" evidence="1">
    <location>
        <begin position="68"/>
        <end position="87"/>
    </location>
</feature>
<feature type="compositionally biased region" description="Polar residues" evidence="1">
    <location>
        <begin position="94"/>
        <end position="125"/>
    </location>
</feature>
<feature type="region of interest" description="Disordered" evidence="1">
    <location>
        <begin position="255"/>
        <end position="374"/>
    </location>
</feature>
<reference evidence="2 3" key="1">
    <citation type="submission" date="2020-08" db="EMBL/GenBank/DDBJ databases">
        <title>Genomic Encyclopedia of Type Strains, Phase III (KMG-III): the genomes of soil and plant-associated and newly described type strains.</title>
        <authorList>
            <person name="Whitman W."/>
        </authorList>
    </citation>
    <scope>NUCLEOTIDE SEQUENCE [LARGE SCALE GENOMIC DNA]</scope>
    <source>
        <strain evidence="2 3">CECT 8075</strain>
    </source>
</reference>
<comment type="caution">
    <text evidence="2">The sequence shown here is derived from an EMBL/GenBank/DDBJ whole genome shotgun (WGS) entry which is preliminary data.</text>
</comment>
<organism evidence="2 3">
    <name type="scientific">Aporhodopirellula rubra</name>
    <dbReference type="NCBI Taxonomy" id="980271"/>
    <lineage>
        <taxon>Bacteria</taxon>
        <taxon>Pseudomonadati</taxon>
        <taxon>Planctomycetota</taxon>
        <taxon>Planctomycetia</taxon>
        <taxon>Pirellulales</taxon>
        <taxon>Pirellulaceae</taxon>
        <taxon>Aporhodopirellula</taxon>
    </lineage>
</organism>
<feature type="compositionally biased region" description="Polar residues" evidence="1">
    <location>
        <begin position="150"/>
        <end position="167"/>
    </location>
</feature>
<sequence>MKVSKPPTPISFATAKRSAASTRSRVESRGQRHPLSLSPNTFNQSSIAFSLPHGSPCRYQANAIKTFAQNLSPKPAQTQSAPLSPSTFAPPESNKATRGPTITHTSHAPHNLSCRSRISWSNKSNPKVDRSLRRSDSTPTPSIPPSPQSNKTTHNLSCRSRISWSNKTHPKSTDRSADRMPPNTQHSPLTPIKQNHPQPFVSFAPFVVKQIPPKSRPIAPPSGSHPNTKHPPLTPIKQNHPQPFVSFAHFVVKQTQPKVDRSLRRSDPTPTPSIPPSPPNHTKPPTTFRIVRAFRGQTNPTPTPSIPPSPPITQNRPQLSHRLCISWSNKTHPKSTDRSADRMPTQHQASPPHPPITQNRPQLSHRSCISWSNK</sequence>
<evidence type="ECO:0000313" key="2">
    <source>
        <dbReference type="EMBL" id="MBB3206254.1"/>
    </source>
</evidence>
<feature type="compositionally biased region" description="Low complexity" evidence="1">
    <location>
        <begin position="11"/>
        <end position="23"/>
    </location>
</feature>
<evidence type="ECO:0000313" key="3">
    <source>
        <dbReference type="Proteomes" id="UP000536179"/>
    </source>
</evidence>
<protein>
    <submittedName>
        <fullName evidence="2">Uncharacterized protein</fullName>
    </submittedName>
</protein>
<accession>A0A7W5DXW8</accession>